<proteinExistence type="predicted"/>
<sequence>MLGQERGELGSRIEDESLKRPNPVGFFDVDGTLIEGFTITSFAQFLNQKGFFSGESWRSMQESLITYTKTDKGKKAYRRLAIDLVRAYAQGLNGQKVEKIFNQGDAFLEEVLSGVIPEYRIYDFSRELVKVVGRVARTIAVSGSPIEPILPLARYLGFSGVEATKCRISTGYYTGEVDLNLALDTAKRKLISRYLEKGINVQLSFAFGDTHHDIPVLEVVGNPFVLGNNQLLHQIGKKQGWTVIDNGKEVIETVRNRIKLVFANKEGD</sequence>
<dbReference type="PANTHER" id="PTHR43344:SF13">
    <property type="entry name" value="PHOSPHATASE RV3661-RELATED"/>
    <property type="match status" value="1"/>
</dbReference>
<dbReference type="Pfam" id="PF12710">
    <property type="entry name" value="HAD"/>
    <property type="match status" value="1"/>
</dbReference>
<comment type="caution">
    <text evidence="4">The sequence shown here is derived from an EMBL/GenBank/DDBJ whole genome shotgun (WGS) entry which is preliminary data.</text>
</comment>
<dbReference type="STRING" id="1802532.A2210_02355"/>
<keyword evidence="1" id="KW-0479">Metal-binding</keyword>
<gene>
    <name evidence="4" type="ORF">A2210_02355</name>
</gene>
<protein>
    <recommendedName>
        <fullName evidence="6">HAD-IB family hydrolase</fullName>
    </recommendedName>
</protein>
<keyword evidence="2" id="KW-0378">Hydrolase</keyword>
<dbReference type="AlphaFoldDB" id="A0A1F8CIZ1"/>
<dbReference type="PANTHER" id="PTHR43344">
    <property type="entry name" value="PHOSPHOSERINE PHOSPHATASE"/>
    <property type="match status" value="1"/>
</dbReference>
<dbReference type="InterPro" id="IPR023214">
    <property type="entry name" value="HAD_sf"/>
</dbReference>
<dbReference type="InterPro" id="IPR036412">
    <property type="entry name" value="HAD-like_sf"/>
</dbReference>
<organism evidence="4 5">
    <name type="scientific">Candidatus Woesebacteria bacterium RIFOXYA1_FULL_40_18</name>
    <dbReference type="NCBI Taxonomy" id="1802532"/>
    <lineage>
        <taxon>Bacteria</taxon>
        <taxon>Candidatus Woeseibacteriota</taxon>
    </lineage>
</organism>
<dbReference type="Proteomes" id="UP000177855">
    <property type="component" value="Unassembled WGS sequence"/>
</dbReference>
<name>A0A1F8CIZ1_9BACT</name>
<evidence type="ECO:0000256" key="2">
    <source>
        <dbReference type="ARBA" id="ARBA00022801"/>
    </source>
</evidence>
<dbReference type="GO" id="GO:0016787">
    <property type="term" value="F:hydrolase activity"/>
    <property type="evidence" value="ECO:0007669"/>
    <property type="project" value="UniProtKB-KW"/>
</dbReference>
<reference evidence="4 5" key="1">
    <citation type="journal article" date="2016" name="Nat. Commun.">
        <title>Thousands of microbial genomes shed light on interconnected biogeochemical processes in an aquifer system.</title>
        <authorList>
            <person name="Anantharaman K."/>
            <person name="Brown C.T."/>
            <person name="Hug L.A."/>
            <person name="Sharon I."/>
            <person name="Castelle C.J."/>
            <person name="Probst A.J."/>
            <person name="Thomas B.C."/>
            <person name="Singh A."/>
            <person name="Wilkins M.J."/>
            <person name="Karaoz U."/>
            <person name="Brodie E.L."/>
            <person name="Williams K.H."/>
            <person name="Hubbard S.S."/>
            <person name="Banfield J.F."/>
        </authorList>
    </citation>
    <scope>NUCLEOTIDE SEQUENCE [LARGE SCALE GENOMIC DNA]</scope>
</reference>
<dbReference type="Gene3D" id="3.40.50.1000">
    <property type="entry name" value="HAD superfamily/HAD-like"/>
    <property type="match status" value="1"/>
</dbReference>
<dbReference type="EMBL" id="MGHS01000048">
    <property type="protein sequence ID" value="OGM75748.1"/>
    <property type="molecule type" value="Genomic_DNA"/>
</dbReference>
<keyword evidence="3" id="KW-0460">Magnesium</keyword>
<evidence type="ECO:0000313" key="4">
    <source>
        <dbReference type="EMBL" id="OGM75748.1"/>
    </source>
</evidence>
<evidence type="ECO:0000313" key="5">
    <source>
        <dbReference type="Proteomes" id="UP000177855"/>
    </source>
</evidence>
<dbReference type="Gene3D" id="1.20.1440.100">
    <property type="entry name" value="SG protein - dephosphorylation function"/>
    <property type="match status" value="1"/>
</dbReference>
<evidence type="ECO:0000256" key="3">
    <source>
        <dbReference type="ARBA" id="ARBA00022842"/>
    </source>
</evidence>
<evidence type="ECO:0000256" key="1">
    <source>
        <dbReference type="ARBA" id="ARBA00022723"/>
    </source>
</evidence>
<dbReference type="SUPFAM" id="SSF56784">
    <property type="entry name" value="HAD-like"/>
    <property type="match status" value="1"/>
</dbReference>
<dbReference type="GO" id="GO:0046872">
    <property type="term" value="F:metal ion binding"/>
    <property type="evidence" value="ECO:0007669"/>
    <property type="project" value="UniProtKB-KW"/>
</dbReference>
<evidence type="ECO:0008006" key="6">
    <source>
        <dbReference type="Google" id="ProtNLM"/>
    </source>
</evidence>
<accession>A0A1F8CIZ1</accession>
<dbReference type="InterPro" id="IPR050582">
    <property type="entry name" value="HAD-like_SerB"/>
</dbReference>